<dbReference type="Proteomes" id="UP000179807">
    <property type="component" value="Unassembled WGS sequence"/>
</dbReference>
<dbReference type="Gene3D" id="1.10.10.60">
    <property type="entry name" value="Homeodomain-like"/>
    <property type="match status" value="2"/>
</dbReference>
<dbReference type="AlphaFoldDB" id="A0A1J4J018"/>
<feature type="domain" description="Myb-like" evidence="3">
    <location>
        <begin position="59"/>
        <end position="109"/>
    </location>
</feature>
<dbReference type="GO" id="GO:0005634">
    <property type="term" value="C:nucleus"/>
    <property type="evidence" value="ECO:0007669"/>
    <property type="project" value="TreeGrafter"/>
</dbReference>
<dbReference type="EMBL" id="MLAK01001447">
    <property type="protein sequence ID" value="OHS92998.1"/>
    <property type="molecule type" value="Genomic_DNA"/>
</dbReference>
<dbReference type="FunFam" id="1.10.10.60:FF:000010">
    <property type="entry name" value="Transcriptional activator Myb isoform A"/>
    <property type="match status" value="1"/>
</dbReference>
<comment type="caution">
    <text evidence="5">The sequence shown here is derived from an EMBL/GenBank/DDBJ whole genome shotgun (WGS) entry which is preliminary data.</text>
</comment>
<dbReference type="GeneID" id="94848069"/>
<dbReference type="GO" id="GO:0000981">
    <property type="term" value="F:DNA-binding transcription factor activity, RNA polymerase II-specific"/>
    <property type="evidence" value="ECO:0007669"/>
    <property type="project" value="TreeGrafter"/>
</dbReference>
<feature type="domain" description="Myb-like" evidence="3">
    <location>
        <begin position="7"/>
        <end position="58"/>
    </location>
</feature>
<sequence length="150" mass="17896">MISQEKKKQGKKVPWTKEKDEKLQNCVLQHGFVNWSLIATEMKTRNSKQCRERWTNALNPDISVEKWTLEEDKIVMQYVNLYGNQWANISKILPGRSPNATKNRYRVLLRKHQIIQTSQMKFLSSEMMKNYIYMPSYNQILHFTSNQKLI</sequence>
<keyword evidence="6" id="KW-1185">Reference proteome</keyword>
<evidence type="ECO:0000259" key="3">
    <source>
        <dbReference type="PROSITE" id="PS50090"/>
    </source>
</evidence>
<dbReference type="InterPro" id="IPR009057">
    <property type="entry name" value="Homeodomain-like_sf"/>
</dbReference>
<accession>A0A1J4J018</accession>
<name>A0A1J4J018_9EUKA</name>
<dbReference type="SUPFAM" id="SSF46689">
    <property type="entry name" value="Homeodomain-like"/>
    <property type="match status" value="1"/>
</dbReference>
<dbReference type="RefSeq" id="XP_068346135.1">
    <property type="nucleotide sequence ID" value="XM_068513365.1"/>
</dbReference>
<dbReference type="CDD" id="cd00167">
    <property type="entry name" value="SANT"/>
    <property type="match status" value="2"/>
</dbReference>
<evidence type="ECO:0000313" key="6">
    <source>
        <dbReference type="Proteomes" id="UP000179807"/>
    </source>
</evidence>
<dbReference type="Pfam" id="PF13921">
    <property type="entry name" value="Myb_DNA-bind_6"/>
    <property type="match status" value="1"/>
</dbReference>
<feature type="domain" description="HTH myb-type" evidence="4">
    <location>
        <begin position="11"/>
        <end position="62"/>
    </location>
</feature>
<evidence type="ECO:0000256" key="1">
    <source>
        <dbReference type="ARBA" id="ARBA00022737"/>
    </source>
</evidence>
<dbReference type="VEuPathDB" id="TrichDB:TRFO_40708"/>
<dbReference type="InterPro" id="IPR017930">
    <property type="entry name" value="Myb_dom"/>
</dbReference>
<dbReference type="SMART" id="SM00717">
    <property type="entry name" value="SANT"/>
    <property type="match status" value="2"/>
</dbReference>
<dbReference type="GO" id="GO:0000978">
    <property type="term" value="F:RNA polymerase II cis-regulatory region sequence-specific DNA binding"/>
    <property type="evidence" value="ECO:0007669"/>
    <property type="project" value="TreeGrafter"/>
</dbReference>
<organism evidence="5 6">
    <name type="scientific">Tritrichomonas foetus</name>
    <dbReference type="NCBI Taxonomy" id="1144522"/>
    <lineage>
        <taxon>Eukaryota</taxon>
        <taxon>Metamonada</taxon>
        <taxon>Parabasalia</taxon>
        <taxon>Tritrichomonadida</taxon>
        <taxon>Tritrichomonadidae</taxon>
        <taxon>Tritrichomonas</taxon>
    </lineage>
</organism>
<keyword evidence="2 5" id="KW-0238">DNA-binding</keyword>
<evidence type="ECO:0000256" key="2">
    <source>
        <dbReference type="ARBA" id="ARBA00023125"/>
    </source>
</evidence>
<protein>
    <submittedName>
        <fullName evidence="5">DNA-binding protein eta2</fullName>
    </submittedName>
</protein>
<dbReference type="InterPro" id="IPR050560">
    <property type="entry name" value="MYB_TF"/>
</dbReference>
<dbReference type="PROSITE" id="PS51294">
    <property type="entry name" value="HTH_MYB"/>
    <property type="match status" value="2"/>
</dbReference>
<dbReference type="OrthoDB" id="2143914at2759"/>
<reference evidence="5" key="1">
    <citation type="submission" date="2016-10" db="EMBL/GenBank/DDBJ databases">
        <authorList>
            <person name="Benchimol M."/>
            <person name="Almeida L.G."/>
            <person name="Vasconcelos A.T."/>
            <person name="Perreira-Neves A."/>
            <person name="Rosa I.A."/>
            <person name="Tasca T."/>
            <person name="Bogo M.R."/>
            <person name="de Souza W."/>
        </authorList>
    </citation>
    <scope>NUCLEOTIDE SEQUENCE [LARGE SCALE GENOMIC DNA]</scope>
    <source>
        <strain evidence="5">K</strain>
    </source>
</reference>
<feature type="domain" description="HTH myb-type" evidence="4">
    <location>
        <begin position="66"/>
        <end position="113"/>
    </location>
</feature>
<gene>
    <name evidence="5" type="ORF">TRFO_40708</name>
</gene>
<evidence type="ECO:0000259" key="4">
    <source>
        <dbReference type="PROSITE" id="PS51294"/>
    </source>
</evidence>
<keyword evidence="1" id="KW-0677">Repeat</keyword>
<proteinExistence type="predicted"/>
<dbReference type="InterPro" id="IPR001005">
    <property type="entry name" value="SANT/Myb"/>
</dbReference>
<dbReference type="PANTHER" id="PTHR45614">
    <property type="entry name" value="MYB PROTEIN-RELATED"/>
    <property type="match status" value="1"/>
</dbReference>
<dbReference type="PROSITE" id="PS50090">
    <property type="entry name" value="MYB_LIKE"/>
    <property type="match status" value="2"/>
</dbReference>
<evidence type="ECO:0000313" key="5">
    <source>
        <dbReference type="EMBL" id="OHS92998.1"/>
    </source>
</evidence>